<accession>A0A8X7NLY3</accession>
<dbReference type="PROSITE" id="PS00900">
    <property type="entry name" value="RNA_POL_PHAGE_1"/>
    <property type="match status" value="1"/>
</dbReference>
<evidence type="ECO:0000256" key="5">
    <source>
        <dbReference type="ARBA" id="ARBA00022695"/>
    </source>
</evidence>
<dbReference type="InterPro" id="IPR029262">
    <property type="entry name" value="RPOL_N"/>
</dbReference>
<dbReference type="Gene3D" id="1.10.1320.10">
    <property type="entry name" value="DNA-directed RNA polymerase, N-terminal domain"/>
    <property type="match status" value="1"/>
</dbReference>
<name>A0A8X7NLY3_CANPA</name>
<dbReference type="EC" id="2.7.7.6" evidence="2 8"/>
<dbReference type="PANTHER" id="PTHR10102:SF0">
    <property type="entry name" value="DNA-DIRECTED RNA POLYMERASE, MITOCHONDRIAL"/>
    <property type="match status" value="1"/>
</dbReference>
<comment type="function">
    <text evidence="8">DNA-dependent RNA polymerase catalyzes the transcription of DNA into RNA using the four ribonucleoside triphosphates as substrates.</text>
</comment>
<dbReference type="PANTHER" id="PTHR10102">
    <property type="entry name" value="DNA-DIRECTED RNA POLYMERASE, MITOCHONDRIAL"/>
    <property type="match status" value="1"/>
</dbReference>
<evidence type="ECO:0000256" key="6">
    <source>
        <dbReference type="ARBA" id="ARBA00023163"/>
    </source>
</evidence>
<dbReference type="Gene3D" id="1.10.287.280">
    <property type="match status" value="1"/>
</dbReference>
<evidence type="ECO:0000313" key="10">
    <source>
        <dbReference type="EMBL" id="KAF6051217.1"/>
    </source>
</evidence>
<dbReference type="GO" id="GO:0003899">
    <property type="term" value="F:DNA-directed RNA polymerase activity"/>
    <property type="evidence" value="ECO:0007669"/>
    <property type="project" value="UniProtKB-EC"/>
</dbReference>
<keyword evidence="4 8" id="KW-0808">Transferase</keyword>
<dbReference type="EMBL" id="JABWAB010000005">
    <property type="protein sequence ID" value="KAF6051217.1"/>
    <property type="molecule type" value="Genomic_DNA"/>
</dbReference>
<evidence type="ECO:0000256" key="7">
    <source>
        <dbReference type="ARBA" id="ARBA00048552"/>
    </source>
</evidence>
<dbReference type="SUPFAM" id="SSF56672">
    <property type="entry name" value="DNA/RNA polymerases"/>
    <property type="match status" value="1"/>
</dbReference>
<evidence type="ECO:0000256" key="2">
    <source>
        <dbReference type="ARBA" id="ARBA00012418"/>
    </source>
</evidence>
<dbReference type="GO" id="GO:0001018">
    <property type="term" value="F:mitochondrial promoter sequence-specific DNA binding"/>
    <property type="evidence" value="ECO:0007669"/>
    <property type="project" value="TreeGrafter"/>
</dbReference>
<dbReference type="Pfam" id="PF00940">
    <property type="entry name" value="RNA_pol"/>
    <property type="match status" value="1"/>
</dbReference>
<dbReference type="GO" id="GO:0006390">
    <property type="term" value="P:mitochondrial transcription"/>
    <property type="evidence" value="ECO:0007669"/>
    <property type="project" value="TreeGrafter"/>
</dbReference>
<protein>
    <recommendedName>
        <fullName evidence="2 8">DNA-directed RNA polymerase</fullName>
        <ecNumber evidence="2 8">2.7.7.6</ecNumber>
    </recommendedName>
</protein>
<evidence type="ECO:0000259" key="9">
    <source>
        <dbReference type="SMART" id="SM01311"/>
    </source>
</evidence>
<organism evidence="10 11">
    <name type="scientific">Candida parapsilosis</name>
    <name type="common">Yeast</name>
    <dbReference type="NCBI Taxonomy" id="5480"/>
    <lineage>
        <taxon>Eukaryota</taxon>
        <taxon>Fungi</taxon>
        <taxon>Dikarya</taxon>
        <taxon>Ascomycota</taxon>
        <taxon>Saccharomycotina</taxon>
        <taxon>Pichiomycetes</taxon>
        <taxon>Debaryomycetaceae</taxon>
        <taxon>Candida/Lodderomyces clade</taxon>
        <taxon>Candida</taxon>
    </lineage>
</organism>
<keyword evidence="3 8" id="KW-0240">DNA-directed RNA polymerase</keyword>
<dbReference type="Pfam" id="PF14700">
    <property type="entry name" value="RPOL_N"/>
    <property type="match status" value="1"/>
</dbReference>
<dbReference type="InterPro" id="IPR037159">
    <property type="entry name" value="RNA_POL_N_sf"/>
</dbReference>
<evidence type="ECO:0000256" key="8">
    <source>
        <dbReference type="RuleBase" id="RU003805"/>
    </source>
</evidence>
<dbReference type="SMART" id="SM01311">
    <property type="entry name" value="RPOL_N"/>
    <property type="match status" value="1"/>
</dbReference>
<proteinExistence type="inferred from homology"/>
<dbReference type="Proteomes" id="UP000590412">
    <property type="component" value="Unassembled WGS sequence"/>
</dbReference>
<dbReference type="InterPro" id="IPR002092">
    <property type="entry name" value="DNA-dir_Rpol_phage-type"/>
</dbReference>
<evidence type="ECO:0000256" key="4">
    <source>
        <dbReference type="ARBA" id="ARBA00022679"/>
    </source>
</evidence>
<dbReference type="AlphaFoldDB" id="A0A8X7NLY3"/>
<comment type="caution">
    <text evidence="10">The sequence shown here is derived from an EMBL/GenBank/DDBJ whole genome shotgun (WGS) entry which is preliminary data.</text>
</comment>
<feature type="domain" description="DNA-directed RNA polymerase N-terminal" evidence="9">
    <location>
        <begin position="294"/>
        <end position="564"/>
    </location>
</feature>
<gene>
    <name evidence="10" type="ORF">FOB60_003885</name>
</gene>
<dbReference type="InterPro" id="IPR046950">
    <property type="entry name" value="DNA-dir_Rpol_C_phage-type"/>
</dbReference>
<dbReference type="Gene3D" id="1.10.150.20">
    <property type="entry name" value="5' to 3' exonuclease, C-terminal subdomain"/>
    <property type="match status" value="1"/>
</dbReference>
<evidence type="ECO:0000256" key="3">
    <source>
        <dbReference type="ARBA" id="ARBA00022478"/>
    </source>
</evidence>
<comment type="similarity">
    <text evidence="1 8">Belongs to the phage and mitochondrial RNA polymerase family.</text>
</comment>
<dbReference type="GO" id="GO:0034245">
    <property type="term" value="C:mitochondrial DNA-directed RNA polymerase complex"/>
    <property type="evidence" value="ECO:0007669"/>
    <property type="project" value="TreeGrafter"/>
</dbReference>
<keyword evidence="5 8" id="KW-0548">Nucleotidyltransferase</keyword>
<dbReference type="InterPro" id="IPR043502">
    <property type="entry name" value="DNA/RNA_pol_sf"/>
</dbReference>
<comment type="catalytic activity">
    <reaction evidence="7 8">
        <text>RNA(n) + a ribonucleoside 5'-triphosphate = RNA(n+1) + diphosphate</text>
        <dbReference type="Rhea" id="RHEA:21248"/>
        <dbReference type="Rhea" id="RHEA-COMP:14527"/>
        <dbReference type="Rhea" id="RHEA-COMP:17342"/>
        <dbReference type="ChEBI" id="CHEBI:33019"/>
        <dbReference type="ChEBI" id="CHEBI:61557"/>
        <dbReference type="ChEBI" id="CHEBI:140395"/>
        <dbReference type="EC" id="2.7.7.6"/>
    </reaction>
</comment>
<evidence type="ECO:0000256" key="1">
    <source>
        <dbReference type="ARBA" id="ARBA00009493"/>
    </source>
</evidence>
<evidence type="ECO:0000313" key="11">
    <source>
        <dbReference type="Proteomes" id="UP000590412"/>
    </source>
</evidence>
<dbReference type="PROSITE" id="PS00489">
    <property type="entry name" value="RNA_POL_PHAGE_2"/>
    <property type="match status" value="1"/>
</dbReference>
<keyword evidence="6 8" id="KW-0804">Transcription</keyword>
<reference evidence="10" key="1">
    <citation type="submission" date="2020-03" db="EMBL/GenBank/DDBJ databases">
        <title>FDA dAtabase for Regulatory Grade micrObial Sequences (FDA-ARGOS): Supporting development and validation of Infectious Disease Dx tests.</title>
        <authorList>
            <person name="Campos J."/>
            <person name="Goldberg B."/>
            <person name="Tallon L."/>
            <person name="Sadzewicz L."/>
            <person name="Vavikolanu K."/>
            <person name="Mehta A."/>
            <person name="Aluvathingal J."/>
            <person name="Nadendla S."/>
            <person name="Nandy P."/>
            <person name="Geyer C."/>
            <person name="Yan Y."/>
            <person name="Sichtig H."/>
        </authorList>
    </citation>
    <scope>NUCLEOTIDE SEQUENCE [LARGE SCALE GENOMIC DNA]</scope>
    <source>
        <strain evidence="10">FDAARGOS_652</strain>
    </source>
</reference>
<sequence>MIRNATRESWCLLRRYKEVASIRRFVATAPFQLESSLSIFDPERFTFPNPDQERWDSLVRNFTRILFTQDVSAIFKQLSELERQCTSSYDTVKTRQMQMLEFFQGGLYMYIEAEKRHNVKEVIAIAQAYADFIKRAAHSGIDKGLLHSHIDTILTALLQAFHLERECRKSQIFLPPIKSIFNQVVKEFEVDLSLFFIQLTHEHLKKSLETLNLGTAKLNAATAREPESISFIPIDPYLDAFGNLYFDKACKYISENKFQWKGEPVTCKIYDVYDNLPQYEKEDFLLEYLEFNKIKQSTLEHYTHKLIKSASHDNATSKQSAKFILHEHKMIKTWVKLSCDKVQSSIVDAPASEEEKVLYHFRQFVEAFPISTMVSNIIHKLISSVYLEKVGVVEIFSSMRTTFKRDVSLMKKSDHKSQLFKFISDDDFDKLSSILVKSVIESCMISRVNAEGSDADDVASGFTNEDFAFHLDTIYVSPVKSETVINFNPVLKQKVTSIPVGSNSHHFPLLCPPEPWLGVNKGAYMERNTPFLSGFDQLQHRILQNAQHLGKLDSAFKCLDQMGQTAWAINPDVLSVFNQVMELPNGFLDIPPKHCDESTKSKQEIIDIKGLRSNFETVNMLANTFDRNGDMLYHCYVFDFRGRVYPLSPLTHYGGDLTRSLFQFWYGQPLGVNGFYWVKYQLMSVFGNETDCEKFYNHNKEQILASASDPLHNHWWMKADEPFSALSVCIEIQKILQFVQHGKGSIEEYICRLPIHQDGSCNGLQHYAALAADESGGKAVNLVPMDTKQDVYSTVKDIVEQKIIADVENRLMGEDRDHAAFMLKILDRKLIKRPVMTTVYGVTLAGASRQILENIEDVVSDYDENPTKRGLYDEVTIDRLRQFNLRSTMYLARKILSSIDELFFNAKQMEKWLVENTRRILTSYNVKTLDYLQSRTFTSASLTSSLASKALNNWYKTPISYSPISWISASGFPVIQTYRKRQQPHSVTGALGSIMQSASNKTAPMDRRKHELAIAPNFIHSLDASHMFMTCDACAEASAEAEPGSECGTGPGAGLIFASIHDSYWTHPNHVEKLSRILRQTFVKLHSFDYMTHVRNDFVKQVQKSYCFQLVYFDKMEYRELYAELRAIRKTYGDYNNDNSKKVSDLLSLELRQLHKQKQDHPVSQLLKTHDPKLYHIVGNYIHKYTNDIDNNADGSSVGTLGLLRKNLVPVFVPLRILNLPKKGTLDITQVLDSKYFFS</sequence>